<dbReference type="OrthoDB" id="27962at2759"/>
<dbReference type="Pfam" id="PF26283">
    <property type="entry name" value="Ig_TRAPPC9-Trs120_4th"/>
    <property type="match status" value="1"/>
</dbReference>
<dbReference type="Pfam" id="PF26280">
    <property type="entry name" value="Ig_TRAPPC9-Trs120_2nd"/>
    <property type="match status" value="1"/>
</dbReference>
<evidence type="ECO:0000259" key="7">
    <source>
        <dbReference type="Pfam" id="PF26282"/>
    </source>
</evidence>
<feature type="region of interest" description="Disordered" evidence="3">
    <location>
        <begin position="263"/>
        <end position="286"/>
    </location>
</feature>
<evidence type="ECO:0000259" key="5">
    <source>
        <dbReference type="Pfam" id="PF26251"/>
    </source>
</evidence>
<keyword evidence="10" id="KW-1185">Reference proteome</keyword>
<protein>
    <submittedName>
        <fullName evidence="9">Uncharacterized protein</fullName>
    </submittedName>
</protein>
<dbReference type="Proteomes" id="UP000605846">
    <property type="component" value="Unassembled WGS sequence"/>
</dbReference>
<dbReference type="EMBL" id="JABAYA010000058">
    <property type="protein sequence ID" value="KAF7727378.1"/>
    <property type="molecule type" value="Genomic_DNA"/>
</dbReference>
<dbReference type="InterPro" id="IPR058563">
    <property type="entry name" value="Trs120_TRAPPC9_N"/>
</dbReference>
<evidence type="ECO:0000259" key="4">
    <source>
        <dbReference type="Pfam" id="PF08626"/>
    </source>
</evidence>
<comment type="caution">
    <text evidence="9">The sequence shown here is derived from an EMBL/GenBank/DDBJ whole genome shotgun (WGS) entry which is preliminary data.</text>
</comment>
<evidence type="ECO:0000256" key="3">
    <source>
        <dbReference type="SAM" id="MobiDB-lite"/>
    </source>
</evidence>
<evidence type="ECO:0000259" key="6">
    <source>
        <dbReference type="Pfam" id="PF26254"/>
    </source>
</evidence>
<dbReference type="Pfam" id="PF26254">
    <property type="entry name" value="Ig_TRAPPC9-Trs120_1st"/>
    <property type="match status" value="1"/>
</dbReference>
<dbReference type="InterPro" id="IPR058564">
    <property type="entry name" value="TPR_TRAPPC9_Trs120"/>
</dbReference>
<dbReference type="InterPro" id="IPR058568">
    <property type="entry name" value="Ig_TRAPPC9_Trs120_4th"/>
</dbReference>
<feature type="compositionally biased region" description="Low complexity" evidence="3">
    <location>
        <begin position="263"/>
        <end position="272"/>
    </location>
</feature>
<evidence type="ECO:0000313" key="10">
    <source>
        <dbReference type="Proteomes" id="UP000605846"/>
    </source>
</evidence>
<evidence type="ECO:0000259" key="8">
    <source>
        <dbReference type="Pfam" id="PF26283"/>
    </source>
</evidence>
<dbReference type="PANTHER" id="PTHR21512">
    <property type="entry name" value="TRAFFICKING PROTEIN PARTICLE COMPLEX SUBUNIT 9"/>
    <property type="match status" value="1"/>
</dbReference>
<organism evidence="9 10">
    <name type="scientific">Apophysomyces ossiformis</name>
    <dbReference type="NCBI Taxonomy" id="679940"/>
    <lineage>
        <taxon>Eukaryota</taxon>
        <taxon>Fungi</taxon>
        <taxon>Fungi incertae sedis</taxon>
        <taxon>Mucoromycota</taxon>
        <taxon>Mucoromycotina</taxon>
        <taxon>Mucoromycetes</taxon>
        <taxon>Mucorales</taxon>
        <taxon>Mucorineae</taxon>
        <taxon>Mucoraceae</taxon>
        <taxon>Apophysomyces</taxon>
    </lineage>
</organism>
<gene>
    <name evidence="9" type="ORF">EC973_007621</name>
</gene>
<feature type="region of interest" description="Disordered" evidence="3">
    <location>
        <begin position="107"/>
        <end position="192"/>
    </location>
</feature>
<dbReference type="Pfam" id="PF26251">
    <property type="entry name" value="TPR_TRAPPC9-Trs120"/>
    <property type="match status" value="1"/>
</dbReference>
<evidence type="ECO:0000313" key="9">
    <source>
        <dbReference type="EMBL" id="KAF7727378.1"/>
    </source>
</evidence>
<comment type="subcellular location">
    <subcellularLocation>
        <location evidence="1">Golgi apparatus</location>
    </subcellularLocation>
</comment>
<sequence length="1271" mass="143088">MRSIMDCQEWKDKDLSEGYRAFVKTLDKYPTAVATRCFAFDPTETQADDTKGLIMIPNVGNMSFYMSTMICDFASEILNQFSAIAGRIERLQMLESPIMLHQRSEYKIVPQPSSSSPGPTELPRHNRASHPPPIPQQSTSSSFLKRASTTTVNSRSPKFSPATPPPVPSMTRSTSAQGIASQDIGKTKRRTPGRIKKLLADFYLLAGRLPDAVTHYNQAIEMTRSQSDHLWYASAMEGLVCATILLEYLRADVGHLVSRQQISPTSISSDTPPQNPDASGTPPAPQSTIAEVVDQYTSIVQHYVKVNTTSAIPLPGLVYVEACAKLSRFLLTVHMNGGWNDHVLSLLVQGKVQDASNEKHQQRMPTGTPLTCLKSGIKKYDIAEWVMKIWAIELDDLILMDQINLLTYMATVLSTIGYHRKSAWMMYECVNRMLPLLIQSRATLASARDQSKKPVGKSDDGILEVMRRICEVFGIGERNVHDGGALEASHGGSEKTKETGVRGAVAKELVRFGWPALQIDILRQCIAIAEALPDYASMLYYTTVLLKNMYQHISKEEQMRLASSIQRIVAMGKRTGQVESNVNYWGVNIVQSIEAVHPIPRKAVYPHPMISNAITVTTKDNSDPFIYNPFAQKKNEQYQVTLVRDELCEFKVTLLNPFGFDLEVQHAALSTSGVAFNAISASATIPANGSLALRLSGVPEETGLLTIRGCFVKIVGFVEQEFLANYEEKLRKDKKGPKDESKRSTFVKFKHSGLKGIQSIRGREKSDELKPIKYYELNVIDDQPLLKIKSTSLLHGAVMLYEGEMTHISITLENIGNIPVDFITLSFTDSTTTNPLLVNPELPQEEQYEIELFTKGTHVFSWEGSTNEASQIIGKKVWLPPGGQSEVLVGVYGKRGCTGGTIQVEYGYLDRAVAEESKEQATMFYTRQLYLPVLVTVYQNLEPSNWDVLYLRHNEHVSEDRIEHALQNIQILDTNQQCVAENHVEDLLLVTRQVHNDIQNQNDYCLVTLDVRNAWTVAFNIEFNIDNDDEKETLKSVLTIQPGCTRRVMLPVKRCFLPSAECLQPIPSFEPNKQFVVSQAPKMPPQQERARLQMFWYREHLLKHVKATWRCNNTGRHGILSLRSSLRLTPLQLSILKKEDIEFGVDVLGNGVTKTGHRRFRYEGNDFVNMKISIRNRHVHPVKLILRIQPVQSYNDGAKEYDLSGKLLMQGLQQVVLPEIRGNDQVDYELSLGFLSRGQFEFIYHAEDVHTREVYYDHEWAIVDVLKATDG</sequence>
<proteinExistence type="predicted"/>
<accession>A0A8H7EU39</accession>
<dbReference type="PANTHER" id="PTHR21512:SF5">
    <property type="entry name" value="TRAFFICKING PROTEIN PARTICLE COMPLEX SUBUNIT 9"/>
    <property type="match status" value="1"/>
</dbReference>
<dbReference type="InterPro" id="IPR058565">
    <property type="entry name" value="Ig_TRAPPC9_Trs120_1st"/>
</dbReference>
<feature type="domain" description="Trs120/TRAPPC9 first Ig-like" evidence="6">
    <location>
        <begin position="590"/>
        <end position="780"/>
    </location>
</feature>
<feature type="domain" description="Trs120/TRAPPC9 fourth Ig-like" evidence="8">
    <location>
        <begin position="1141"/>
        <end position="1265"/>
    </location>
</feature>
<keyword evidence="2" id="KW-0333">Golgi apparatus</keyword>
<dbReference type="Pfam" id="PF08626">
    <property type="entry name" value="TRAPPC9-Trs120"/>
    <property type="match status" value="1"/>
</dbReference>
<dbReference type="AlphaFoldDB" id="A0A8H7EU39"/>
<feature type="domain" description="Trs120/TRAPPC9 TPR region" evidence="5">
    <location>
        <begin position="294"/>
        <end position="575"/>
    </location>
</feature>
<evidence type="ECO:0000256" key="1">
    <source>
        <dbReference type="ARBA" id="ARBA00004555"/>
    </source>
</evidence>
<feature type="domain" description="Trs120/TRAPPC9 N-terminal" evidence="4">
    <location>
        <begin position="4"/>
        <end position="255"/>
    </location>
</feature>
<dbReference type="InterPro" id="IPR058567">
    <property type="entry name" value="Ig_TRAPPC9_Trs120_3rd"/>
</dbReference>
<evidence type="ECO:0000256" key="2">
    <source>
        <dbReference type="ARBA" id="ARBA00023034"/>
    </source>
</evidence>
<dbReference type="GO" id="GO:0005802">
    <property type="term" value="C:trans-Golgi network"/>
    <property type="evidence" value="ECO:0007669"/>
    <property type="project" value="TreeGrafter"/>
</dbReference>
<feature type="domain" description="Trs120/TRAPPC9 third Ig-like" evidence="7">
    <location>
        <begin position="966"/>
        <end position="1137"/>
    </location>
</feature>
<feature type="compositionally biased region" description="Polar residues" evidence="3">
    <location>
        <begin position="147"/>
        <end position="157"/>
    </location>
</feature>
<dbReference type="InterPro" id="IPR013935">
    <property type="entry name" value="Trs120_TRAPPC9"/>
</dbReference>
<name>A0A8H7EU39_9FUNG</name>
<feature type="compositionally biased region" description="Polar residues" evidence="3">
    <location>
        <begin position="170"/>
        <end position="180"/>
    </location>
</feature>
<reference evidence="9" key="1">
    <citation type="submission" date="2020-01" db="EMBL/GenBank/DDBJ databases">
        <title>Genome Sequencing of Three Apophysomyces-Like Fungal Strains Confirms a Novel Fungal Genus in the Mucoromycota with divergent Burkholderia-like Endosymbiotic Bacteria.</title>
        <authorList>
            <person name="Stajich J.E."/>
            <person name="Macias A.M."/>
            <person name="Carter-House D."/>
            <person name="Lovett B."/>
            <person name="Kasson L.R."/>
            <person name="Berry K."/>
            <person name="Grigoriev I."/>
            <person name="Chang Y."/>
            <person name="Spatafora J."/>
            <person name="Kasson M.T."/>
        </authorList>
    </citation>
    <scope>NUCLEOTIDE SEQUENCE</scope>
    <source>
        <strain evidence="9">NRRL A-21654</strain>
    </source>
</reference>
<dbReference type="Pfam" id="PF26282">
    <property type="entry name" value="Ig_TRAPPC9-Trs120_3rd"/>
    <property type="match status" value="1"/>
</dbReference>